<reference evidence="3" key="2">
    <citation type="submission" date="2020-09" db="EMBL/GenBank/DDBJ databases">
        <authorList>
            <person name="Sun Q."/>
            <person name="Zhou Y."/>
        </authorList>
    </citation>
    <scope>NUCLEOTIDE SEQUENCE</scope>
    <source>
        <strain evidence="3">CGMCC 1.15082</strain>
    </source>
</reference>
<accession>A0A916W9S0</accession>
<proteinExistence type="predicted"/>
<dbReference type="CDD" id="cd06533">
    <property type="entry name" value="Glyco_transf_WecG_TagA"/>
    <property type="match status" value="1"/>
</dbReference>
<dbReference type="Proteomes" id="UP000646478">
    <property type="component" value="Unassembled WGS sequence"/>
</dbReference>
<dbReference type="EMBL" id="BMHH01000001">
    <property type="protein sequence ID" value="GGA78723.1"/>
    <property type="molecule type" value="Genomic_DNA"/>
</dbReference>
<reference evidence="3" key="1">
    <citation type="journal article" date="2014" name="Int. J. Syst. Evol. Microbiol.">
        <title>Complete genome sequence of Corynebacterium casei LMG S-19264T (=DSM 44701T), isolated from a smear-ripened cheese.</title>
        <authorList>
            <consortium name="US DOE Joint Genome Institute (JGI-PGF)"/>
            <person name="Walter F."/>
            <person name="Albersmeier A."/>
            <person name="Kalinowski J."/>
            <person name="Ruckert C."/>
        </authorList>
    </citation>
    <scope>NUCLEOTIDE SEQUENCE</scope>
    <source>
        <strain evidence="3">CGMCC 1.15082</strain>
    </source>
</reference>
<dbReference type="NCBIfam" id="TIGR00696">
    <property type="entry name" value="wecG_tagA_cpsF"/>
    <property type="match status" value="1"/>
</dbReference>
<dbReference type="InterPro" id="IPR004629">
    <property type="entry name" value="WecG_TagA_CpsF"/>
</dbReference>
<organism evidence="3 4">
    <name type="scientific">Brucella endophytica</name>
    <dbReference type="NCBI Taxonomy" id="1963359"/>
    <lineage>
        <taxon>Bacteria</taxon>
        <taxon>Pseudomonadati</taxon>
        <taxon>Pseudomonadota</taxon>
        <taxon>Alphaproteobacteria</taxon>
        <taxon>Hyphomicrobiales</taxon>
        <taxon>Brucellaceae</taxon>
        <taxon>Brucella/Ochrobactrum group</taxon>
        <taxon>Brucella</taxon>
    </lineage>
</organism>
<dbReference type="AlphaFoldDB" id="A0A916W9S0"/>
<evidence type="ECO:0000313" key="4">
    <source>
        <dbReference type="Proteomes" id="UP000646478"/>
    </source>
</evidence>
<keyword evidence="1" id="KW-0328">Glycosyltransferase</keyword>
<evidence type="ECO:0000313" key="3">
    <source>
        <dbReference type="EMBL" id="GGA78723.1"/>
    </source>
</evidence>
<sequence length="259" mass="29297">MKPGADEQNKTAALAPVYKVLGISVAAISWNEALALVAGFIERGEFLRVAWLNAHCGNTSCEDPRYREALDHFLVLPDGLGVDLAALIRYGRKFPVNLNGTDFTPALIQHIKTPLRIGLIGAKPEVTEKAAAYFSALAPQHEVRMISDGFFTKEEEGEVLEKLARFRPDMLLVALGVPRQELFILDKLTERHCTAAFGVGALFDLHSGAVRRAPLWVRRHRIEWLYRLWQEPGRLWRRYIIGNFAFVLRVLRDRIRRGS</sequence>
<evidence type="ECO:0000256" key="2">
    <source>
        <dbReference type="ARBA" id="ARBA00022679"/>
    </source>
</evidence>
<name>A0A916W9S0_9HYPH</name>
<dbReference type="GO" id="GO:0016758">
    <property type="term" value="F:hexosyltransferase activity"/>
    <property type="evidence" value="ECO:0007669"/>
    <property type="project" value="TreeGrafter"/>
</dbReference>
<dbReference type="PANTHER" id="PTHR34136">
    <property type="match status" value="1"/>
</dbReference>
<keyword evidence="4" id="KW-1185">Reference proteome</keyword>
<comment type="caution">
    <text evidence="3">The sequence shown here is derived from an EMBL/GenBank/DDBJ whole genome shotgun (WGS) entry which is preliminary data.</text>
</comment>
<keyword evidence="2 3" id="KW-0808">Transferase</keyword>
<dbReference type="PANTHER" id="PTHR34136:SF1">
    <property type="entry name" value="UDP-N-ACETYL-D-MANNOSAMINURONIC ACID TRANSFERASE"/>
    <property type="match status" value="1"/>
</dbReference>
<dbReference type="Pfam" id="PF03808">
    <property type="entry name" value="Glyco_tran_WecG"/>
    <property type="match status" value="1"/>
</dbReference>
<dbReference type="RefSeq" id="WP_188820646.1">
    <property type="nucleotide sequence ID" value="NZ_BMHH01000001.1"/>
</dbReference>
<gene>
    <name evidence="3" type="ORF">GCM10011491_02390</name>
</gene>
<evidence type="ECO:0000256" key="1">
    <source>
        <dbReference type="ARBA" id="ARBA00022676"/>
    </source>
</evidence>
<protein>
    <submittedName>
        <fullName evidence="3">UDP-N-acetyl-D-mannosaminuronic acid transferase</fullName>
    </submittedName>
</protein>